<organism evidence="1 2">
    <name type="scientific">Romanomermis culicivorax</name>
    <name type="common">Nematode worm</name>
    <dbReference type="NCBI Taxonomy" id="13658"/>
    <lineage>
        <taxon>Eukaryota</taxon>
        <taxon>Metazoa</taxon>
        <taxon>Ecdysozoa</taxon>
        <taxon>Nematoda</taxon>
        <taxon>Enoplea</taxon>
        <taxon>Dorylaimia</taxon>
        <taxon>Mermithida</taxon>
        <taxon>Mermithoidea</taxon>
        <taxon>Mermithidae</taxon>
        <taxon>Romanomermis</taxon>
    </lineage>
</organism>
<keyword evidence="1" id="KW-1185">Reference proteome</keyword>
<accession>A0A915I965</accession>
<evidence type="ECO:0000313" key="1">
    <source>
        <dbReference type="Proteomes" id="UP000887565"/>
    </source>
</evidence>
<reference evidence="2" key="1">
    <citation type="submission" date="2022-11" db="UniProtKB">
        <authorList>
            <consortium name="WormBaseParasite"/>
        </authorList>
    </citation>
    <scope>IDENTIFICATION</scope>
</reference>
<dbReference type="Proteomes" id="UP000887565">
    <property type="component" value="Unplaced"/>
</dbReference>
<dbReference type="WBParaSite" id="nRc.2.0.1.t10714-RA">
    <property type="protein sequence ID" value="nRc.2.0.1.t10714-RA"/>
    <property type="gene ID" value="nRc.2.0.1.g10714"/>
</dbReference>
<proteinExistence type="predicted"/>
<name>A0A915I965_ROMCU</name>
<sequence>MSIAVKMKKPVAAENKTGTFKPKRNPLGFSVVVVVGRPAVVGARDDAKFSKTVLFDERQNLLPSET</sequence>
<protein>
    <submittedName>
        <fullName evidence="2">Uncharacterized protein</fullName>
    </submittedName>
</protein>
<dbReference type="AlphaFoldDB" id="A0A915I965"/>
<evidence type="ECO:0000313" key="2">
    <source>
        <dbReference type="WBParaSite" id="nRc.2.0.1.t10714-RA"/>
    </source>
</evidence>